<dbReference type="PRINTS" id="PR00080">
    <property type="entry name" value="SDRFAMILY"/>
</dbReference>
<evidence type="ECO:0000256" key="2">
    <source>
        <dbReference type="ARBA" id="ARBA00023002"/>
    </source>
</evidence>
<feature type="domain" description="Ketoreductase" evidence="3">
    <location>
        <begin position="6"/>
        <end position="180"/>
    </location>
</feature>
<dbReference type="CDD" id="cd05233">
    <property type="entry name" value="SDR_c"/>
    <property type="match status" value="1"/>
</dbReference>
<evidence type="ECO:0000259" key="3">
    <source>
        <dbReference type="SMART" id="SM00822"/>
    </source>
</evidence>
<gene>
    <name evidence="4" type="ORF">C7B82_10440</name>
</gene>
<reference evidence="4 5" key="2">
    <citation type="submission" date="2018-03" db="EMBL/GenBank/DDBJ databases">
        <title>The ancient ancestry and fast evolution of plastids.</title>
        <authorList>
            <person name="Moore K.R."/>
            <person name="Magnabosco C."/>
            <person name="Momper L."/>
            <person name="Gold D.A."/>
            <person name="Bosak T."/>
            <person name="Fournier G.P."/>
        </authorList>
    </citation>
    <scope>NUCLEOTIDE SEQUENCE [LARGE SCALE GENOMIC DNA]</scope>
    <source>
        <strain evidence="4 5">ULC18</strain>
    </source>
</reference>
<dbReference type="InterPro" id="IPR002347">
    <property type="entry name" value="SDR_fam"/>
</dbReference>
<proteinExistence type="inferred from homology"/>
<dbReference type="EMBL" id="PVWK01000058">
    <property type="protein sequence ID" value="PSB29803.1"/>
    <property type="molecule type" value="Genomic_DNA"/>
</dbReference>
<dbReference type="GO" id="GO:0016616">
    <property type="term" value="F:oxidoreductase activity, acting on the CH-OH group of donors, NAD or NADP as acceptor"/>
    <property type="evidence" value="ECO:0007669"/>
    <property type="project" value="TreeGrafter"/>
</dbReference>
<name>A0A2T1EAS6_9CYAN</name>
<reference evidence="5" key="1">
    <citation type="submission" date="2018-02" db="EMBL/GenBank/DDBJ databases">
        <authorList>
            <person name="Moore K."/>
            <person name="Momper L."/>
        </authorList>
    </citation>
    <scope>NUCLEOTIDE SEQUENCE [LARGE SCALE GENOMIC DNA]</scope>
    <source>
        <strain evidence="5">ULC18</strain>
    </source>
</reference>
<protein>
    <submittedName>
        <fullName evidence="4">Short-chain dehydrogenase</fullName>
    </submittedName>
</protein>
<dbReference type="SMART" id="SM00822">
    <property type="entry name" value="PKS_KR"/>
    <property type="match status" value="1"/>
</dbReference>
<dbReference type="Pfam" id="PF13561">
    <property type="entry name" value="adh_short_C2"/>
    <property type="match status" value="1"/>
</dbReference>
<organism evidence="4 5">
    <name type="scientific">Stenomitos frigidus ULC18</name>
    <dbReference type="NCBI Taxonomy" id="2107698"/>
    <lineage>
        <taxon>Bacteria</taxon>
        <taxon>Bacillati</taxon>
        <taxon>Cyanobacteriota</taxon>
        <taxon>Cyanophyceae</taxon>
        <taxon>Leptolyngbyales</taxon>
        <taxon>Leptolyngbyaceae</taxon>
        <taxon>Stenomitos</taxon>
    </lineage>
</organism>
<keyword evidence="2" id="KW-0560">Oxidoreductase</keyword>
<comment type="caution">
    <text evidence="4">The sequence shown here is derived from an EMBL/GenBank/DDBJ whole genome shotgun (WGS) entry which is preliminary data.</text>
</comment>
<dbReference type="NCBIfam" id="NF005559">
    <property type="entry name" value="PRK07231.1"/>
    <property type="match status" value="1"/>
</dbReference>
<dbReference type="InterPro" id="IPR036291">
    <property type="entry name" value="NAD(P)-bd_dom_sf"/>
</dbReference>
<dbReference type="GO" id="GO:0048038">
    <property type="term" value="F:quinone binding"/>
    <property type="evidence" value="ECO:0007669"/>
    <property type="project" value="TreeGrafter"/>
</dbReference>
<dbReference type="PROSITE" id="PS00061">
    <property type="entry name" value="ADH_SHORT"/>
    <property type="match status" value="1"/>
</dbReference>
<evidence type="ECO:0000313" key="4">
    <source>
        <dbReference type="EMBL" id="PSB29803.1"/>
    </source>
</evidence>
<dbReference type="GO" id="GO:0006633">
    <property type="term" value="P:fatty acid biosynthetic process"/>
    <property type="evidence" value="ECO:0007669"/>
    <property type="project" value="TreeGrafter"/>
</dbReference>
<dbReference type="AlphaFoldDB" id="A0A2T1EAS6"/>
<sequence>MKLEGKKALITGGNSGIGFATARLFIREGAEVAITGRDQKTLDAALAELGSKAVAYRADVTDSHARADLFSKIGQRFGSLDIVFANAGIPGVTPMGSTDETVFEHIIRVNLTSVFFTVQAALPLLNDGSSIILNSSVLGSLGHPGQAAYAASKAGVRGMARTIASELSPRNIRVNVVAPGATKTPIWSRDSTPSQADEELAAKMAATIPLGRWGEADEIAKAVLFLASDDSSYVQSVELFVDGGNVGSPNGGVAFRSA</sequence>
<dbReference type="Gene3D" id="3.40.50.720">
    <property type="entry name" value="NAD(P)-binding Rossmann-like Domain"/>
    <property type="match status" value="1"/>
</dbReference>
<comment type="similarity">
    <text evidence="1">Belongs to the short-chain dehydrogenases/reductases (SDR) family.</text>
</comment>
<dbReference type="Proteomes" id="UP000239576">
    <property type="component" value="Unassembled WGS sequence"/>
</dbReference>
<dbReference type="RefSeq" id="WP_106256275.1">
    <property type="nucleotide sequence ID" value="NZ_CAWNSW010000042.1"/>
</dbReference>
<dbReference type="OrthoDB" id="9785520at2"/>
<evidence type="ECO:0000313" key="5">
    <source>
        <dbReference type="Proteomes" id="UP000239576"/>
    </source>
</evidence>
<dbReference type="SUPFAM" id="SSF51735">
    <property type="entry name" value="NAD(P)-binding Rossmann-fold domains"/>
    <property type="match status" value="1"/>
</dbReference>
<evidence type="ECO:0000256" key="1">
    <source>
        <dbReference type="ARBA" id="ARBA00006484"/>
    </source>
</evidence>
<dbReference type="FunFam" id="3.40.50.720:FF:000084">
    <property type="entry name" value="Short-chain dehydrogenase reductase"/>
    <property type="match status" value="1"/>
</dbReference>
<dbReference type="PANTHER" id="PTHR42760">
    <property type="entry name" value="SHORT-CHAIN DEHYDROGENASES/REDUCTASES FAMILY MEMBER"/>
    <property type="match status" value="1"/>
</dbReference>
<keyword evidence="5" id="KW-1185">Reference proteome</keyword>
<dbReference type="PRINTS" id="PR00081">
    <property type="entry name" value="GDHRDH"/>
</dbReference>
<dbReference type="PANTHER" id="PTHR42760:SF133">
    <property type="entry name" value="3-OXOACYL-[ACYL-CARRIER-PROTEIN] REDUCTASE"/>
    <property type="match status" value="1"/>
</dbReference>
<dbReference type="InterPro" id="IPR020904">
    <property type="entry name" value="Sc_DH/Rdtase_CS"/>
</dbReference>
<dbReference type="InterPro" id="IPR057326">
    <property type="entry name" value="KR_dom"/>
</dbReference>
<accession>A0A2T1EAS6</accession>